<accession>A0ABU6DSB1</accession>
<sequence length="154" mass="18387">MNLLEKARLIQEIRDNLKQIEHSDTLIEKAKATYRLKEIIQICSQPNLLQAKKNTTVLPEEKDSILDIVQTSEYKQSYCGAYHNKQMLLSQLNKCNAPQWAILYQTNQTFWQIWINLGPHRSIIYSDWYRQLKDAYTWLIEQQQFFLHLKKDLS</sequence>
<dbReference type="EMBL" id="VTDN01000004">
    <property type="protein sequence ID" value="MEB5476724.1"/>
    <property type="molecule type" value="Genomic_DNA"/>
</dbReference>
<organism evidence="1 2">
    <name type="scientific">Acinetobacter pollinis</name>
    <dbReference type="NCBI Taxonomy" id="2605270"/>
    <lineage>
        <taxon>Bacteria</taxon>
        <taxon>Pseudomonadati</taxon>
        <taxon>Pseudomonadota</taxon>
        <taxon>Gammaproteobacteria</taxon>
        <taxon>Moraxellales</taxon>
        <taxon>Moraxellaceae</taxon>
        <taxon>Acinetobacter</taxon>
    </lineage>
</organism>
<dbReference type="Proteomes" id="UP001339883">
    <property type="component" value="Unassembled WGS sequence"/>
</dbReference>
<name>A0ABU6DSB1_9GAMM</name>
<proteinExistence type="predicted"/>
<keyword evidence="2" id="KW-1185">Reference proteome</keyword>
<reference evidence="1 2" key="1">
    <citation type="submission" date="2019-08" db="EMBL/GenBank/DDBJ databases">
        <title>Five species of Acinetobacter isolated from floral nectar and animal pollinators.</title>
        <authorList>
            <person name="Hendry T.A."/>
        </authorList>
    </citation>
    <scope>NUCLEOTIDE SEQUENCE [LARGE SCALE GENOMIC DNA]</scope>
    <source>
        <strain evidence="1 2">MD18.27</strain>
    </source>
</reference>
<comment type="caution">
    <text evidence="1">The sequence shown here is derived from an EMBL/GenBank/DDBJ whole genome shotgun (WGS) entry which is preliminary data.</text>
</comment>
<gene>
    <name evidence="1" type="ORF">I2F25_06640</name>
</gene>
<protein>
    <submittedName>
        <fullName evidence="1">Uncharacterized protein</fullName>
    </submittedName>
</protein>
<dbReference type="RefSeq" id="WP_195770878.1">
    <property type="nucleotide sequence ID" value="NZ_VTDN01000004.1"/>
</dbReference>
<evidence type="ECO:0000313" key="1">
    <source>
        <dbReference type="EMBL" id="MEB5476724.1"/>
    </source>
</evidence>
<evidence type="ECO:0000313" key="2">
    <source>
        <dbReference type="Proteomes" id="UP001339883"/>
    </source>
</evidence>